<evidence type="ECO:0000313" key="3">
    <source>
        <dbReference type="Proteomes" id="UP000663828"/>
    </source>
</evidence>
<protein>
    <submittedName>
        <fullName evidence="2">Uncharacterized protein</fullName>
    </submittedName>
</protein>
<dbReference type="Proteomes" id="UP000663828">
    <property type="component" value="Unassembled WGS sequence"/>
</dbReference>
<accession>A0A814G4R3</accession>
<keyword evidence="1" id="KW-1133">Transmembrane helix</keyword>
<gene>
    <name evidence="2" type="ORF">XAT740_LOCUS12589</name>
</gene>
<evidence type="ECO:0000313" key="2">
    <source>
        <dbReference type="EMBL" id="CAF0988903.1"/>
    </source>
</evidence>
<sequence>MKNARNSPTTRSVTESVYVAARSRLIRAIRELNVFSDHPLWSSALTHAEQILNTRLFFFVLVISILTIIAYASLRIRTHDITLENFSLGDFERLEALHPHTLSAPCTQLSIPYSTFVNLSSEFHPICSSFFISDKWISSLFLPNATVHHLLDFRTFTFAQFRALALLCRTARRAVKSAQHTFASTHLVTHRAFSRAEFIRIMDVVFNNFKRNTIVSEKRIAALTSLSIVENRVISALRTNYYIQSKPGTRSYLAINGVYARQSMTNKSNCFCRPAGNRCVSPAGIFDKWMPPETLNATQSIAMSRTQIPGLMSGCLPLESMRQSTLECLYNQSCINILNFQLQRPRPKALKTPRSRFPINATIESMFDESLFLESWQSKPNYEAYFAACAPRTLSYSYVGPVSLATIFTVCVSAFGGLVIAWQLIMPAMIKLWKRIVWNRRRRKPVAAPNNPTSIEEAILSVAPRPLNEAVVAHAHRTIFTFNLFSQDDDNDPEDERAEIIATRLYILFLLIGLIILGCYTFITTHTNTYNFDSPSMDDFEELHLQHSSGLECQCTHMSISHERVLTIIPRYHEICTSEFLQDYWLSYFGAVQLDAFELSFLTNDFRVSGQSFFELLKIFCKTTNETIQNALDVFYSNRFFTANAIPRAEFNVRMTDRMKQFEHQIISSFLNLVDLVHSSIKTNRLVTEMFTSDAPVSSFDNQTSTWSLRFRPRRYYSNSCSCALSNRCTRPTGFYYQSDKVNSSPNITVPGLVLGCYPIDSFLLSTLECFYSRECLKLIVDMYDFDVIGLVLPLDKRAMNVPPLNSENSRFHPNSTIEEIFSQLFIEEWITSHNYTDYFARCAPKQCTYSVMQRFDMPYMLTMMLGFGGGLSVVLEVILPPIVKLLRRWLRKRERRQERDGDTTINTAVNPSNRDYQRVFLTVNFFETEISATNKRFEYEEIIATRIYIFLFVLCLVAAFLYAGPFTDEIKTTTIAYPTSDIVNDLHSRQLLTLSCPCSTTAINYSTFLKISPHYYQICSSEFVSSAYWTFLFEKDDNISLALSAHYRLLASLCDVARRTIDNKKELFETRELINVEAITRSSFETQINALVSTFITQIPADFRRILSFTIGSFEVNQLLNAFTTNWHVDFATENEYYMINTRPRRFSSSNCTCATSSNCIEQLTENTYIGCFPFDGLRLSTYENLSINYLTQKLFVETWQNESNYTTYFETCRPLECQYTLPDRSNFLYILTTVLGLYGGLRYILRLIIGQSLLAYRWWMKHIRRQQIDAIASNPVNL</sequence>
<reference evidence="2" key="1">
    <citation type="submission" date="2021-02" db="EMBL/GenBank/DDBJ databases">
        <authorList>
            <person name="Nowell W R."/>
        </authorList>
    </citation>
    <scope>NUCLEOTIDE SEQUENCE</scope>
</reference>
<dbReference type="AlphaFoldDB" id="A0A814G4R3"/>
<name>A0A814G4R3_ADIRI</name>
<feature type="transmembrane region" description="Helical" evidence="1">
    <location>
        <begin position="944"/>
        <end position="964"/>
    </location>
</feature>
<keyword evidence="1" id="KW-0472">Membrane</keyword>
<comment type="caution">
    <text evidence="2">The sequence shown here is derived from an EMBL/GenBank/DDBJ whole genome shotgun (WGS) entry which is preliminary data.</text>
</comment>
<feature type="transmembrane region" description="Helical" evidence="1">
    <location>
        <begin position="860"/>
        <end position="887"/>
    </location>
</feature>
<keyword evidence="3" id="KW-1185">Reference proteome</keyword>
<organism evidence="2 3">
    <name type="scientific">Adineta ricciae</name>
    <name type="common">Rotifer</name>
    <dbReference type="NCBI Taxonomy" id="249248"/>
    <lineage>
        <taxon>Eukaryota</taxon>
        <taxon>Metazoa</taxon>
        <taxon>Spiralia</taxon>
        <taxon>Gnathifera</taxon>
        <taxon>Rotifera</taxon>
        <taxon>Eurotatoria</taxon>
        <taxon>Bdelloidea</taxon>
        <taxon>Adinetida</taxon>
        <taxon>Adinetidae</taxon>
        <taxon>Adineta</taxon>
    </lineage>
</organism>
<feature type="transmembrane region" description="Helical" evidence="1">
    <location>
        <begin position="398"/>
        <end position="425"/>
    </location>
</feature>
<feature type="transmembrane region" description="Helical" evidence="1">
    <location>
        <begin position="505"/>
        <end position="523"/>
    </location>
</feature>
<evidence type="ECO:0000256" key="1">
    <source>
        <dbReference type="SAM" id="Phobius"/>
    </source>
</evidence>
<feature type="transmembrane region" description="Helical" evidence="1">
    <location>
        <begin position="56"/>
        <end position="74"/>
    </location>
</feature>
<keyword evidence="1" id="KW-0812">Transmembrane</keyword>
<dbReference type="EMBL" id="CAJNOR010000713">
    <property type="protein sequence ID" value="CAF0988903.1"/>
    <property type="molecule type" value="Genomic_DNA"/>
</dbReference>
<proteinExistence type="predicted"/>
<feature type="transmembrane region" description="Helical" evidence="1">
    <location>
        <begin position="1229"/>
        <end position="1258"/>
    </location>
</feature>